<dbReference type="PANTHER" id="PTHR23514:SF13">
    <property type="entry name" value="INNER MEMBRANE PROTEIN YBJJ"/>
    <property type="match status" value="1"/>
</dbReference>
<dbReference type="PANTHER" id="PTHR23514">
    <property type="entry name" value="BYPASS OF STOP CODON PROTEIN 6"/>
    <property type="match status" value="1"/>
</dbReference>
<gene>
    <name evidence="7" type="ORF">E2A64_00225</name>
</gene>
<keyword evidence="4 5" id="KW-0472">Membrane</keyword>
<feature type="transmembrane region" description="Helical" evidence="5">
    <location>
        <begin position="167"/>
        <end position="189"/>
    </location>
</feature>
<dbReference type="Proteomes" id="UP000295131">
    <property type="component" value="Unassembled WGS sequence"/>
</dbReference>
<dbReference type="Pfam" id="PF07690">
    <property type="entry name" value="MFS_1"/>
    <property type="match status" value="2"/>
</dbReference>
<organism evidence="7 8">
    <name type="scientific">Pseudohoeflea suaedae</name>
    <dbReference type="NCBI Taxonomy" id="877384"/>
    <lineage>
        <taxon>Bacteria</taxon>
        <taxon>Pseudomonadati</taxon>
        <taxon>Pseudomonadota</taxon>
        <taxon>Alphaproteobacteria</taxon>
        <taxon>Hyphomicrobiales</taxon>
        <taxon>Rhizobiaceae</taxon>
        <taxon>Pseudohoeflea</taxon>
    </lineage>
</organism>
<feature type="transmembrane region" description="Helical" evidence="5">
    <location>
        <begin position="210"/>
        <end position="228"/>
    </location>
</feature>
<feature type="transmembrane region" description="Helical" evidence="5">
    <location>
        <begin position="303"/>
        <end position="324"/>
    </location>
</feature>
<dbReference type="CDD" id="cd17393">
    <property type="entry name" value="MFS_MosC_like"/>
    <property type="match status" value="1"/>
</dbReference>
<feature type="transmembrane region" description="Helical" evidence="5">
    <location>
        <begin position="80"/>
        <end position="99"/>
    </location>
</feature>
<name>A0A4R5PM54_9HYPH</name>
<dbReference type="OrthoDB" id="9810941at2"/>
<dbReference type="PROSITE" id="PS50850">
    <property type="entry name" value="MFS"/>
    <property type="match status" value="1"/>
</dbReference>
<dbReference type="RefSeq" id="WP_133282449.1">
    <property type="nucleotide sequence ID" value="NZ_SMSI01000001.1"/>
</dbReference>
<feature type="transmembrane region" description="Helical" evidence="5">
    <location>
        <begin position="281"/>
        <end position="297"/>
    </location>
</feature>
<feature type="transmembrane region" description="Helical" evidence="5">
    <location>
        <begin position="12"/>
        <end position="30"/>
    </location>
</feature>
<feature type="transmembrane region" description="Helical" evidence="5">
    <location>
        <begin position="248"/>
        <end position="269"/>
    </location>
</feature>
<dbReference type="SUPFAM" id="SSF103473">
    <property type="entry name" value="MFS general substrate transporter"/>
    <property type="match status" value="1"/>
</dbReference>
<feature type="transmembrane region" description="Helical" evidence="5">
    <location>
        <begin position="144"/>
        <end position="161"/>
    </location>
</feature>
<feature type="transmembrane region" description="Helical" evidence="5">
    <location>
        <begin position="336"/>
        <end position="361"/>
    </location>
</feature>
<keyword evidence="8" id="KW-1185">Reference proteome</keyword>
<dbReference type="InterPro" id="IPR011701">
    <property type="entry name" value="MFS"/>
</dbReference>
<feature type="domain" description="Major facilitator superfamily (MFS) profile" evidence="6">
    <location>
        <begin position="214"/>
        <end position="394"/>
    </location>
</feature>
<comment type="subcellular location">
    <subcellularLocation>
        <location evidence="1">Membrane</location>
        <topology evidence="1">Multi-pass membrane protein</topology>
    </subcellularLocation>
</comment>
<dbReference type="InterPro" id="IPR036259">
    <property type="entry name" value="MFS_trans_sf"/>
</dbReference>
<evidence type="ECO:0000256" key="3">
    <source>
        <dbReference type="ARBA" id="ARBA00022989"/>
    </source>
</evidence>
<sequence>MSTIETGRRPLFTRERGAIALLFLQNGYLIGNWAPKVPEFAARLELQESVIGLMVLFFGLGSMAAMPLVGWWVSRYGSHGLLRVMVFVITPVFILINLAPDAVMGALALAVMGATVAGTDVAMNANAVEVERSERRAIMSSCHGFWSLGGLIGSASGGLIIDLAGNWAHAGIVTIVALILGFLAWPRIYSDRPHPDEEGVDGAPVTVPPFRNIALWLMGLMCLFSMIPEGASLDWSALYLRNEFGADAALSGLAFAAFSAGMAMMRFLGDAIRDRFGAVRTVRVSVGFTIAGLLLAGNAPGAAWAVAGFAIAGLGIANMVPVLFSAAGNMPGLRKGVGISFVTFFGYSGLLFAPSLIGLVAEQLGLAIVYVGICAPLVVVLAGSRLARYADRSE</sequence>
<dbReference type="AlphaFoldDB" id="A0A4R5PM54"/>
<evidence type="ECO:0000256" key="4">
    <source>
        <dbReference type="ARBA" id="ARBA00023136"/>
    </source>
</evidence>
<dbReference type="Gene3D" id="1.20.1250.20">
    <property type="entry name" value="MFS general substrate transporter like domains"/>
    <property type="match status" value="2"/>
</dbReference>
<reference evidence="7 8" key="1">
    <citation type="journal article" date="2013" name="Int. J. Syst. Evol. Microbiol.">
        <title>Hoeflea suaedae sp. nov., an endophytic bacterium isolated from the root of the halophyte Suaeda maritima.</title>
        <authorList>
            <person name="Chung E.J."/>
            <person name="Park J.A."/>
            <person name="Pramanik P."/>
            <person name="Bibi F."/>
            <person name="Jeon C.O."/>
            <person name="Chung Y.R."/>
        </authorList>
    </citation>
    <scope>NUCLEOTIDE SEQUENCE [LARGE SCALE GENOMIC DNA]</scope>
    <source>
        <strain evidence="7 8">YC6898</strain>
    </source>
</reference>
<accession>A0A4R5PM54</accession>
<protein>
    <submittedName>
        <fullName evidence="7">MFS transporter</fullName>
    </submittedName>
</protein>
<dbReference type="GO" id="GO:0016020">
    <property type="term" value="C:membrane"/>
    <property type="evidence" value="ECO:0007669"/>
    <property type="project" value="UniProtKB-SubCell"/>
</dbReference>
<dbReference type="GO" id="GO:0022857">
    <property type="term" value="F:transmembrane transporter activity"/>
    <property type="evidence" value="ECO:0007669"/>
    <property type="project" value="InterPro"/>
</dbReference>
<feature type="transmembrane region" description="Helical" evidence="5">
    <location>
        <begin position="367"/>
        <end position="387"/>
    </location>
</feature>
<evidence type="ECO:0000256" key="2">
    <source>
        <dbReference type="ARBA" id="ARBA00022692"/>
    </source>
</evidence>
<feature type="transmembrane region" description="Helical" evidence="5">
    <location>
        <begin position="105"/>
        <end position="123"/>
    </location>
</feature>
<dbReference type="InterPro" id="IPR051788">
    <property type="entry name" value="MFS_Transporter"/>
</dbReference>
<evidence type="ECO:0000259" key="6">
    <source>
        <dbReference type="PROSITE" id="PS50850"/>
    </source>
</evidence>
<evidence type="ECO:0000313" key="8">
    <source>
        <dbReference type="Proteomes" id="UP000295131"/>
    </source>
</evidence>
<dbReference type="EMBL" id="SMSI01000001">
    <property type="protein sequence ID" value="TDH37611.1"/>
    <property type="molecule type" value="Genomic_DNA"/>
</dbReference>
<dbReference type="InterPro" id="IPR020846">
    <property type="entry name" value="MFS_dom"/>
</dbReference>
<evidence type="ECO:0000313" key="7">
    <source>
        <dbReference type="EMBL" id="TDH37611.1"/>
    </source>
</evidence>
<keyword evidence="2 5" id="KW-0812">Transmembrane</keyword>
<feature type="transmembrane region" description="Helical" evidence="5">
    <location>
        <begin position="50"/>
        <end position="73"/>
    </location>
</feature>
<keyword evidence="3 5" id="KW-1133">Transmembrane helix</keyword>
<proteinExistence type="predicted"/>
<evidence type="ECO:0000256" key="5">
    <source>
        <dbReference type="SAM" id="Phobius"/>
    </source>
</evidence>
<evidence type="ECO:0000256" key="1">
    <source>
        <dbReference type="ARBA" id="ARBA00004141"/>
    </source>
</evidence>
<comment type="caution">
    <text evidence="7">The sequence shown here is derived from an EMBL/GenBank/DDBJ whole genome shotgun (WGS) entry which is preliminary data.</text>
</comment>